<feature type="region of interest" description="Disordered" evidence="1">
    <location>
        <begin position="141"/>
        <end position="290"/>
    </location>
</feature>
<dbReference type="EMBL" id="CDMY01000821">
    <property type="protein sequence ID" value="CEM34416.1"/>
    <property type="molecule type" value="Genomic_DNA"/>
</dbReference>
<dbReference type="Proteomes" id="UP000041254">
    <property type="component" value="Unassembled WGS sequence"/>
</dbReference>
<dbReference type="VEuPathDB" id="CryptoDB:Vbra_10362"/>
<feature type="compositionally biased region" description="Low complexity" evidence="1">
    <location>
        <begin position="225"/>
        <end position="239"/>
    </location>
</feature>
<organism evidence="2 3">
    <name type="scientific">Vitrella brassicaformis (strain CCMP3155)</name>
    <dbReference type="NCBI Taxonomy" id="1169540"/>
    <lineage>
        <taxon>Eukaryota</taxon>
        <taxon>Sar</taxon>
        <taxon>Alveolata</taxon>
        <taxon>Colpodellida</taxon>
        <taxon>Vitrellaceae</taxon>
        <taxon>Vitrella</taxon>
    </lineage>
</organism>
<keyword evidence="3" id="KW-1185">Reference proteome</keyword>
<feature type="compositionally biased region" description="Basic and acidic residues" evidence="1">
    <location>
        <begin position="183"/>
        <end position="224"/>
    </location>
</feature>
<proteinExistence type="predicted"/>
<evidence type="ECO:0008006" key="4">
    <source>
        <dbReference type="Google" id="ProtNLM"/>
    </source>
</evidence>
<feature type="compositionally biased region" description="Basic and acidic residues" evidence="1">
    <location>
        <begin position="240"/>
        <end position="262"/>
    </location>
</feature>
<dbReference type="STRING" id="1169540.A0A0G4GUW8"/>
<protein>
    <recommendedName>
        <fullName evidence="4">Protein kinase domain-containing protein</fullName>
    </recommendedName>
</protein>
<gene>
    <name evidence="2" type="ORF">Vbra_10362</name>
</gene>
<evidence type="ECO:0000256" key="1">
    <source>
        <dbReference type="SAM" id="MobiDB-lite"/>
    </source>
</evidence>
<evidence type="ECO:0000313" key="2">
    <source>
        <dbReference type="EMBL" id="CEM34416.1"/>
    </source>
</evidence>
<dbReference type="AlphaFoldDB" id="A0A0G4GUW8"/>
<name>A0A0G4GUW8_VITBC</name>
<dbReference type="InParanoid" id="A0A0G4GUW8"/>
<accession>A0A0G4GUW8</accession>
<sequence length="580" mass="62604">MCPELLFPCPYCTPVKRMPETLLALPLAEETVALGMGLVEDEAYTCVGLVCLRARQDPYGVTAAPIGAHAPPVMPALPHMMQQPFQHPPPIAASGAPAAHAPGWGFVPLAAAMAPHRAPQTSAAPQHDAVRVRPNIAAISMATPAVPAAPKARAGEGRDTERREEAEVIEEDGCRAPSATSHQEGDERERREEAEVIDEEVIHERQQEERARDDEGHPETDGHEPPAAAPTLAAQQVDQRQQEGDEERERAEDVKEEQRPKEAGPPPPPPGPQLPSPPPPSPGQQQQYHNTVPRADNETAIMSADGKAFLDSFVSYGKYATAMNENYHVVRGVARGTLGPSYMLKAPPPQEPGGPAIAPTDGAEHHVSPSHAYQIGLVAGRKGRPQKFPVKLLPLHRQQWKLQGGPQPPGDGQRTTTKAEGTVLVMDHIGFLSGAEVRRLREEGGGSGGKGDVVVGAVSLRDLYDARAGNDDEDEHRNELIKTLAATLARLGVEAAHHRQHVLYLLRLLLRIHKCGWVPGDANPNNFLAQWDASSSTIRSVAIDFEYAVTTHAAQQPRRVMAVDTFDILPVFASYTDPAA</sequence>
<feature type="compositionally biased region" description="Pro residues" evidence="1">
    <location>
        <begin position="263"/>
        <end position="282"/>
    </location>
</feature>
<reference evidence="2 3" key="1">
    <citation type="submission" date="2014-11" db="EMBL/GenBank/DDBJ databases">
        <authorList>
            <person name="Zhu J."/>
            <person name="Qi W."/>
            <person name="Song R."/>
        </authorList>
    </citation>
    <scope>NUCLEOTIDE SEQUENCE [LARGE SCALE GENOMIC DNA]</scope>
</reference>
<feature type="compositionally biased region" description="Basic and acidic residues" evidence="1">
    <location>
        <begin position="153"/>
        <end position="166"/>
    </location>
</feature>
<evidence type="ECO:0000313" key="3">
    <source>
        <dbReference type="Proteomes" id="UP000041254"/>
    </source>
</evidence>